<reference evidence="6 7" key="1">
    <citation type="submission" date="2023-04" db="EMBL/GenBank/DDBJ databases">
        <title>Genome of Basidiobolus ranarum AG-B5.</title>
        <authorList>
            <person name="Stajich J.E."/>
            <person name="Carter-House D."/>
            <person name="Gryganskyi A."/>
        </authorList>
    </citation>
    <scope>NUCLEOTIDE SEQUENCE [LARGE SCALE GENOMIC DNA]</scope>
    <source>
        <strain evidence="6 7">AG-B5</strain>
    </source>
</reference>
<evidence type="ECO:0000313" key="6">
    <source>
        <dbReference type="EMBL" id="KAK9767848.1"/>
    </source>
</evidence>
<feature type="transmembrane region" description="Helical" evidence="4">
    <location>
        <begin position="35"/>
        <end position="57"/>
    </location>
</feature>
<evidence type="ECO:0000256" key="1">
    <source>
        <dbReference type="ARBA" id="ARBA00004141"/>
    </source>
</evidence>
<sequence length="425" mass="45119">MSSESNPKKSLEFNSEKLTHDEGHSEIDVPPEGGYGWVVVFSSFLFHFVVLGVQYSWGIYQQHYLSHTYAGRVSASSLSLVGTIGAGAMPICGIVTGRLADKYGYKLIAFCGTIGISLGLILASFATEVWHLYLTQGLLYGVGSSLCFFPAISVPSQWFKQKRGLAVGIAVSGSGVGGLALVPLTSKLISSLGYQWALRITGIFSFVLLSVACLLLRTRLKVQVTGPIFDIELFKNLKFIVMWCGGAIFSFGYLIPIYYIPEYASSINLSVSTGALIVGLLNGASALGRIILGSAADKFGRLNLLVICMVVGALSTLLIWTNSSSFAPLLIFALLFGFTAGGFISLFPVVIASIFGLDQLATVTGLIYASTGVGNLAGSPTAGALHDSTASYMPVILLSGAAMAVGTLINILLRMLVERRIFVKA</sequence>
<feature type="transmembrane region" description="Helical" evidence="4">
    <location>
        <begin position="164"/>
        <end position="184"/>
    </location>
</feature>
<evidence type="ECO:0000256" key="3">
    <source>
        <dbReference type="SAM" id="MobiDB-lite"/>
    </source>
</evidence>
<evidence type="ECO:0000313" key="7">
    <source>
        <dbReference type="Proteomes" id="UP001479436"/>
    </source>
</evidence>
<protein>
    <recommendedName>
        <fullName evidence="5">Major facilitator superfamily (MFS) profile domain-containing protein</fullName>
    </recommendedName>
</protein>
<feature type="transmembrane region" description="Helical" evidence="4">
    <location>
        <begin position="237"/>
        <end position="259"/>
    </location>
</feature>
<dbReference type="InterPro" id="IPR011701">
    <property type="entry name" value="MFS"/>
</dbReference>
<feature type="transmembrane region" description="Helical" evidence="4">
    <location>
        <begin position="304"/>
        <end position="323"/>
    </location>
</feature>
<feature type="transmembrane region" description="Helical" evidence="4">
    <location>
        <begin position="196"/>
        <end position="216"/>
    </location>
</feature>
<feature type="transmembrane region" description="Helical" evidence="4">
    <location>
        <begin position="107"/>
        <end position="126"/>
    </location>
</feature>
<dbReference type="CDD" id="cd17352">
    <property type="entry name" value="MFS_MCT_SLC16"/>
    <property type="match status" value="1"/>
</dbReference>
<feature type="transmembrane region" description="Helical" evidence="4">
    <location>
        <begin position="77"/>
        <end position="95"/>
    </location>
</feature>
<keyword evidence="4" id="KW-0472">Membrane</keyword>
<feature type="transmembrane region" description="Helical" evidence="4">
    <location>
        <begin position="392"/>
        <end position="413"/>
    </location>
</feature>
<feature type="transmembrane region" description="Helical" evidence="4">
    <location>
        <begin position="329"/>
        <end position="354"/>
    </location>
</feature>
<dbReference type="InterPro" id="IPR036259">
    <property type="entry name" value="MFS_trans_sf"/>
</dbReference>
<keyword evidence="4" id="KW-0812">Transmembrane</keyword>
<gene>
    <name evidence="6" type="ORF">K7432_002030</name>
</gene>
<comment type="subcellular location">
    <subcellularLocation>
        <location evidence="1">Membrane</location>
        <topology evidence="1">Multi-pass membrane protein</topology>
    </subcellularLocation>
</comment>
<dbReference type="InterPro" id="IPR050327">
    <property type="entry name" value="Proton-linked_MCT"/>
</dbReference>
<feature type="region of interest" description="Disordered" evidence="3">
    <location>
        <begin position="1"/>
        <end position="25"/>
    </location>
</feature>
<evidence type="ECO:0000256" key="4">
    <source>
        <dbReference type="SAM" id="Phobius"/>
    </source>
</evidence>
<dbReference type="Proteomes" id="UP001479436">
    <property type="component" value="Unassembled WGS sequence"/>
</dbReference>
<keyword evidence="4" id="KW-1133">Transmembrane helix</keyword>
<feature type="transmembrane region" description="Helical" evidence="4">
    <location>
        <begin position="132"/>
        <end position="152"/>
    </location>
</feature>
<dbReference type="SUPFAM" id="SSF103473">
    <property type="entry name" value="MFS general substrate transporter"/>
    <property type="match status" value="1"/>
</dbReference>
<dbReference type="Gene3D" id="1.20.1250.20">
    <property type="entry name" value="MFS general substrate transporter like domains"/>
    <property type="match status" value="2"/>
</dbReference>
<dbReference type="Pfam" id="PF07690">
    <property type="entry name" value="MFS_1"/>
    <property type="match status" value="1"/>
</dbReference>
<comment type="similarity">
    <text evidence="2">Belongs to the major facilitator superfamily. Monocarboxylate porter (TC 2.A.1.13) family.</text>
</comment>
<dbReference type="EMBL" id="JASJQH010000051">
    <property type="protein sequence ID" value="KAK9767848.1"/>
    <property type="molecule type" value="Genomic_DNA"/>
</dbReference>
<dbReference type="PANTHER" id="PTHR11360:SF284">
    <property type="entry name" value="EG:103B4.3 PROTEIN-RELATED"/>
    <property type="match status" value="1"/>
</dbReference>
<name>A0ABR2X241_9FUNG</name>
<dbReference type="PROSITE" id="PS50850">
    <property type="entry name" value="MFS"/>
    <property type="match status" value="1"/>
</dbReference>
<organism evidence="6 7">
    <name type="scientific">Basidiobolus ranarum</name>
    <dbReference type="NCBI Taxonomy" id="34480"/>
    <lineage>
        <taxon>Eukaryota</taxon>
        <taxon>Fungi</taxon>
        <taxon>Fungi incertae sedis</taxon>
        <taxon>Zoopagomycota</taxon>
        <taxon>Entomophthoromycotina</taxon>
        <taxon>Basidiobolomycetes</taxon>
        <taxon>Basidiobolales</taxon>
        <taxon>Basidiobolaceae</taxon>
        <taxon>Basidiobolus</taxon>
    </lineage>
</organism>
<feature type="transmembrane region" description="Helical" evidence="4">
    <location>
        <begin position="366"/>
        <end position="386"/>
    </location>
</feature>
<evidence type="ECO:0000259" key="5">
    <source>
        <dbReference type="PROSITE" id="PS50850"/>
    </source>
</evidence>
<feature type="domain" description="Major facilitator superfamily (MFS) profile" evidence="5">
    <location>
        <begin position="35"/>
        <end position="418"/>
    </location>
</feature>
<evidence type="ECO:0000256" key="2">
    <source>
        <dbReference type="ARBA" id="ARBA00006727"/>
    </source>
</evidence>
<accession>A0ABR2X241</accession>
<comment type="caution">
    <text evidence="6">The sequence shown here is derived from an EMBL/GenBank/DDBJ whole genome shotgun (WGS) entry which is preliminary data.</text>
</comment>
<keyword evidence="7" id="KW-1185">Reference proteome</keyword>
<dbReference type="PANTHER" id="PTHR11360">
    <property type="entry name" value="MONOCARBOXYLATE TRANSPORTER"/>
    <property type="match status" value="1"/>
</dbReference>
<proteinExistence type="inferred from homology"/>
<dbReference type="InterPro" id="IPR020846">
    <property type="entry name" value="MFS_dom"/>
</dbReference>
<feature type="transmembrane region" description="Helical" evidence="4">
    <location>
        <begin position="271"/>
        <end position="292"/>
    </location>
</feature>